<dbReference type="InterPro" id="IPR042099">
    <property type="entry name" value="ANL_N_sf"/>
</dbReference>
<dbReference type="Gene3D" id="3.30.300.30">
    <property type="match status" value="1"/>
</dbReference>
<dbReference type="EMBL" id="JAUTWS010000039">
    <property type="protein sequence ID" value="MDO9712078.1"/>
    <property type="molecule type" value="Genomic_DNA"/>
</dbReference>
<accession>A0ABT9E7C7</accession>
<name>A0ABT9E7C7_9PROT</name>
<dbReference type="InterPro" id="IPR000873">
    <property type="entry name" value="AMP-dep_synth/lig_dom"/>
</dbReference>
<organism evidence="3 4">
    <name type="scientific">Paracraurococcus lichenis</name>
    <dbReference type="NCBI Taxonomy" id="3064888"/>
    <lineage>
        <taxon>Bacteria</taxon>
        <taxon>Pseudomonadati</taxon>
        <taxon>Pseudomonadota</taxon>
        <taxon>Alphaproteobacteria</taxon>
        <taxon>Acetobacterales</taxon>
        <taxon>Roseomonadaceae</taxon>
        <taxon>Paracraurococcus</taxon>
    </lineage>
</organism>
<evidence type="ECO:0000259" key="2">
    <source>
        <dbReference type="Pfam" id="PF00501"/>
    </source>
</evidence>
<comment type="similarity">
    <text evidence="1">Belongs to the ATP-dependent AMP-binding enzyme family.</text>
</comment>
<comment type="caution">
    <text evidence="3">The sequence shown here is derived from an EMBL/GenBank/DDBJ whole genome shotgun (WGS) entry which is preliminary data.</text>
</comment>
<dbReference type="PANTHER" id="PTHR22754:SF32">
    <property type="entry name" value="DISCO-INTERACTING PROTEIN 2"/>
    <property type="match status" value="1"/>
</dbReference>
<sequence length="549" mass="57721">MRAPSLLDALRRRLAEAPEAPFAHLVQGDRTETLTIAGLAEAAARWAGLLAAQGCRPGETVLIILRHGPAPYAAFLGAMMAGAVPAFLPFATPKQDPRLYWQAHDALLRRIGPARIVTWPENAAALRAHLALDSHRLHLLGEEAGAAPLRDWRDGGGGEIALLQHSSGTTGLKKGVALSHAAILAQLDAYAEAIGFAPGDVVASWLPLYHDMGLVACFLLPLVKGGAVASLDAFDWVARPATLPAAIAAHRARWCWLPNFAFEHLVRTRRPGEHHDLSSLRALIDCSEVCRAETLDRFATAFADCGITQAHLQCCYAMAETVFAVTQTPPGRPAPRLLLSAEALAQGRAVPPAPGERAATLPSVGRPIAGLALRILDEAGGPLPEGRVGEVALRGDCLFQGWHADPAASAAAFTAGWYRTGDLGALVGGELVITGRRKEVIKLNGRSVHAPDLEALAHGIPGLHPGRAVALGLPDAASGSEALVLVAETTLTEEPARRDLQRALRATIEAATGLAGAGIALRPPGWLVKTTSGKLSRAENLAKYLSEAA</sequence>
<keyword evidence="4" id="KW-1185">Reference proteome</keyword>
<proteinExistence type="inferred from homology"/>
<evidence type="ECO:0000313" key="4">
    <source>
        <dbReference type="Proteomes" id="UP001243009"/>
    </source>
</evidence>
<dbReference type="Proteomes" id="UP001243009">
    <property type="component" value="Unassembled WGS sequence"/>
</dbReference>
<dbReference type="RefSeq" id="WP_305106935.1">
    <property type="nucleotide sequence ID" value="NZ_JAUTWS010000039.1"/>
</dbReference>
<evidence type="ECO:0000256" key="1">
    <source>
        <dbReference type="ARBA" id="ARBA00006432"/>
    </source>
</evidence>
<feature type="domain" description="AMP-dependent synthetase/ligase" evidence="2">
    <location>
        <begin position="12"/>
        <end position="401"/>
    </location>
</feature>
<dbReference type="Pfam" id="PF00501">
    <property type="entry name" value="AMP-binding"/>
    <property type="match status" value="1"/>
</dbReference>
<dbReference type="SUPFAM" id="SSF56801">
    <property type="entry name" value="Acetyl-CoA synthetase-like"/>
    <property type="match status" value="1"/>
</dbReference>
<dbReference type="PANTHER" id="PTHR22754">
    <property type="entry name" value="DISCO-INTERACTING PROTEIN 2 DIP2 -RELATED"/>
    <property type="match status" value="1"/>
</dbReference>
<dbReference type="Gene3D" id="3.40.50.12780">
    <property type="entry name" value="N-terminal domain of ligase-like"/>
    <property type="match status" value="1"/>
</dbReference>
<gene>
    <name evidence="3" type="ORF">Q7A36_27290</name>
</gene>
<evidence type="ECO:0000313" key="3">
    <source>
        <dbReference type="EMBL" id="MDO9712078.1"/>
    </source>
</evidence>
<protein>
    <submittedName>
        <fullName evidence="3">AMP-binding protein</fullName>
    </submittedName>
</protein>
<reference evidence="3 4" key="1">
    <citation type="submission" date="2023-08" db="EMBL/GenBank/DDBJ databases">
        <title>The draft genome sequence of Paracraurococcus sp. LOR1-02.</title>
        <authorList>
            <person name="Kingkaew E."/>
            <person name="Tanasupawat S."/>
        </authorList>
    </citation>
    <scope>NUCLEOTIDE SEQUENCE [LARGE SCALE GENOMIC DNA]</scope>
    <source>
        <strain evidence="3 4">LOR1-02</strain>
    </source>
</reference>
<dbReference type="InterPro" id="IPR045851">
    <property type="entry name" value="AMP-bd_C_sf"/>
</dbReference>